<dbReference type="InterPro" id="IPR036390">
    <property type="entry name" value="WH_DNA-bd_sf"/>
</dbReference>
<keyword evidence="2" id="KW-1185">Reference proteome</keyword>
<dbReference type="STRING" id="91604.ID47_01405"/>
<protein>
    <submittedName>
        <fullName evidence="1">Uncharacterized protein</fullName>
    </submittedName>
</protein>
<gene>
    <name evidence="1" type="ORF">ID47_01405</name>
</gene>
<sequence length="84" mass="9397">MLSAWQTQLTRSGASAPRSIVQNLVKNPFLLISNVARDLRVNYTTAQKAIRKLEAAGILKKINESKWGRIYCAAEVLPILDRTD</sequence>
<reference evidence="1 2" key="1">
    <citation type="submission" date="2014-07" db="EMBL/GenBank/DDBJ databases">
        <title>Comparative genomic insights into amoeba endosymbionts belonging to the families of Holosporaceae and Candidatus Midichloriaceae within Rickettsiales.</title>
        <authorList>
            <person name="Wang Z."/>
            <person name="Wu M."/>
        </authorList>
    </citation>
    <scope>NUCLEOTIDE SEQUENCE [LARGE SCALE GENOMIC DNA]</scope>
    <source>
        <strain evidence="1">PRA3</strain>
    </source>
</reference>
<dbReference type="EMBL" id="CP008941">
    <property type="protein sequence ID" value="AIK95682.1"/>
    <property type="molecule type" value="Genomic_DNA"/>
</dbReference>
<dbReference type="Proteomes" id="UP000028926">
    <property type="component" value="Chromosome"/>
</dbReference>
<name>A0A077AR69_9PROT</name>
<dbReference type="InterPro" id="IPR036388">
    <property type="entry name" value="WH-like_DNA-bd_sf"/>
</dbReference>
<dbReference type="SUPFAM" id="SSF46785">
    <property type="entry name" value="Winged helix' DNA-binding domain"/>
    <property type="match status" value="1"/>
</dbReference>
<dbReference type="HOGENOM" id="CLU_2521473_0_0_5"/>
<evidence type="ECO:0000313" key="2">
    <source>
        <dbReference type="Proteomes" id="UP000028926"/>
    </source>
</evidence>
<proteinExistence type="predicted"/>
<dbReference type="Gene3D" id="1.10.10.10">
    <property type="entry name" value="Winged helix-like DNA-binding domain superfamily/Winged helix DNA-binding domain"/>
    <property type="match status" value="1"/>
</dbReference>
<dbReference type="AlphaFoldDB" id="A0A077AR69"/>
<organism evidence="1 2">
    <name type="scientific">Candidatus Odyssella acanthamoebae</name>
    <dbReference type="NCBI Taxonomy" id="91604"/>
    <lineage>
        <taxon>Bacteria</taxon>
        <taxon>Pseudomonadati</taxon>
        <taxon>Pseudomonadota</taxon>
        <taxon>Alphaproteobacteria</taxon>
        <taxon>Holosporales</taxon>
        <taxon>Candidatus Paracaedibacteraceae</taxon>
        <taxon>Candidatus Odyssella</taxon>
    </lineage>
</organism>
<accession>A0A077AR69</accession>
<evidence type="ECO:0000313" key="1">
    <source>
        <dbReference type="EMBL" id="AIK95682.1"/>
    </source>
</evidence>
<dbReference type="KEGG" id="paca:ID47_01405"/>